<dbReference type="GO" id="GO:0016579">
    <property type="term" value="P:protein deubiquitination"/>
    <property type="evidence" value="ECO:0007669"/>
    <property type="project" value="TreeGrafter"/>
</dbReference>
<feature type="region of interest" description="Disordered" evidence="1">
    <location>
        <begin position="355"/>
        <end position="383"/>
    </location>
</feature>
<dbReference type="GO" id="GO:0004843">
    <property type="term" value="F:cysteine-type deubiquitinase activity"/>
    <property type="evidence" value="ECO:0007669"/>
    <property type="project" value="TreeGrafter"/>
</dbReference>
<comment type="caution">
    <text evidence="3">The sequence shown here is derived from an EMBL/GenBank/DDBJ whole genome shotgun (WGS) entry which is preliminary data.</text>
</comment>
<feature type="compositionally biased region" description="Polar residues" evidence="1">
    <location>
        <begin position="454"/>
        <end position="464"/>
    </location>
</feature>
<dbReference type="CDD" id="cd22794">
    <property type="entry name" value="OTU_OTUD4"/>
    <property type="match status" value="1"/>
</dbReference>
<dbReference type="PANTHER" id="PTHR12419:SF115">
    <property type="entry name" value="PROTEIN OVARIAN TUMOR LOCUS-RELATED"/>
    <property type="match status" value="1"/>
</dbReference>
<accession>A0A9X0CPE2</accession>
<sequence>MDEFLSRLDLYRKPIAKDGSCLFRAVSEQVYNCQARHLQVRKDCIDFMRRNRDKFEAFLEGPFDHHLFRLQNPKEWAGQVEISALSLMYKKDFVVYQDINAEPTKVTDNNFKDKILLCYSNGNHYDAVYGSKFQKNAAICQSLVYEILYQKVFTELDRKYNTSRGSKQNAGAANDMNSVMTNYYQNGLGEDDTFKEDSEDNSGWTEVVRGRSSKAKQSARQNKVYDQEEVKEEPMKANLDQKHGWQAKRSLDNELYRNVELEVWEDSKNVQEQQDQSYAASIQYQPGDKCFAWLGQPDVADKVYEAIVVFYLPVQGNIEVRIPELQNKCFLIPLENLKPTENQQELNYRDLSGFYKKPEAGGGPPSNEGLRDLRDDGKGEEEEICKEDLQGAATRGMNMAMMQLPERVSRMSPFLGQDLVQDHVTNLEGEEAGVAIKEDEMIDSHRERMRKQSRLQNKPPSWQNYKKKTLQLSQLYQLSQNK</sequence>
<dbReference type="AlphaFoldDB" id="A0A9X0CPE2"/>
<dbReference type="OrthoDB" id="20273at2759"/>
<gene>
    <name evidence="3" type="primary">OTUD4</name>
    <name evidence="3" type="ORF">OS493_027297</name>
</gene>
<evidence type="ECO:0000259" key="2">
    <source>
        <dbReference type="PROSITE" id="PS50802"/>
    </source>
</evidence>
<dbReference type="Pfam" id="PF02338">
    <property type="entry name" value="OTU"/>
    <property type="match status" value="1"/>
</dbReference>
<evidence type="ECO:0000313" key="3">
    <source>
        <dbReference type="EMBL" id="KAJ7371187.1"/>
    </source>
</evidence>
<feature type="compositionally biased region" description="Acidic residues" evidence="1">
    <location>
        <begin position="190"/>
        <end position="200"/>
    </location>
</feature>
<protein>
    <submittedName>
        <fullName evidence="3">Regulation of protein K48-linked deubiquitination</fullName>
    </submittedName>
</protein>
<feature type="region of interest" description="Disordered" evidence="1">
    <location>
        <begin position="190"/>
        <end position="233"/>
    </location>
</feature>
<dbReference type="Gene3D" id="3.90.70.80">
    <property type="match status" value="1"/>
</dbReference>
<keyword evidence="4" id="KW-1185">Reference proteome</keyword>
<evidence type="ECO:0000313" key="4">
    <source>
        <dbReference type="Proteomes" id="UP001163046"/>
    </source>
</evidence>
<dbReference type="PANTHER" id="PTHR12419">
    <property type="entry name" value="OTU DOMAIN CONTAINING PROTEIN"/>
    <property type="match status" value="1"/>
</dbReference>
<dbReference type="PROSITE" id="PS50802">
    <property type="entry name" value="OTU"/>
    <property type="match status" value="1"/>
</dbReference>
<proteinExistence type="predicted"/>
<dbReference type="InterPro" id="IPR003323">
    <property type="entry name" value="OTU_dom"/>
</dbReference>
<feature type="compositionally biased region" description="Basic and acidic residues" evidence="1">
    <location>
        <begin position="223"/>
        <end position="233"/>
    </location>
</feature>
<dbReference type="Proteomes" id="UP001163046">
    <property type="component" value="Unassembled WGS sequence"/>
</dbReference>
<dbReference type="SUPFAM" id="SSF54001">
    <property type="entry name" value="Cysteine proteinases"/>
    <property type="match status" value="1"/>
</dbReference>
<dbReference type="InterPro" id="IPR038765">
    <property type="entry name" value="Papain-like_cys_pep_sf"/>
</dbReference>
<organism evidence="3 4">
    <name type="scientific">Desmophyllum pertusum</name>
    <dbReference type="NCBI Taxonomy" id="174260"/>
    <lineage>
        <taxon>Eukaryota</taxon>
        <taxon>Metazoa</taxon>
        <taxon>Cnidaria</taxon>
        <taxon>Anthozoa</taxon>
        <taxon>Hexacorallia</taxon>
        <taxon>Scleractinia</taxon>
        <taxon>Caryophylliina</taxon>
        <taxon>Caryophylliidae</taxon>
        <taxon>Desmophyllum</taxon>
    </lineage>
</organism>
<dbReference type="InterPro" id="IPR050704">
    <property type="entry name" value="Peptidase_C85-like"/>
</dbReference>
<dbReference type="EMBL" id="MU826850">
    <property type="protein sequence ID" value="KAJ7371187.1"/>
    <property type="molecule type" value="Genomic_DNA"/>
</dbReference>
<feature type="region of interest" description="Disordered" evidence="1">
    <location>
        <begin position="440"/>
        <end position="466"/>
    </location>
</feature>
<reference evidence="3" key="1">
    <citation type="submission" date="2023-01" db="EMBL/GenBank/DDBJ databases">
        <title>Genome assembly of the deep-sea coral Lophelia pertusa.</title>
        <authorList>
            <person name="Herrera S."/>
            <person name="Cordes E."/>
        </authorList>
    </citation>
    <scope>NUCLEOTIDE SEQUENCE</scope>
    <source>
        <strain evidence="3">USNM1676648</strain>
        <tissue evidence="3">Polyp</tissue>
    </source>
</reference>
<evidence type="ECO:0000256" key="1">
    <source>
        <dbReference type="SAM" id="MobiDB-lite"/>
    </source>
</evidence>
<name>A0A9X0CPE2_9CNID</name>
<feature type="domain" description="OTU" evidence="2">
    <location>
        <begin position="10"/>
        <end position="131"/>
    </location>
</feature>
<dbReference type="GO" id="GO:0061578">
    <property type="term" value="F:K63-linked deubiquitinase activity"/>
    <property type="evidence" value="ECO:0007669"/>
    <property type="project" value="TreeGrafter"/>
</dbReference>